<dbReference type="InterPro" id="IPR002073">
    <property type="entry name" value="PDEase_catalytic_dom"/>
</dbReference>
<dbReference type="Pfam" id="PF00233">
    <property type="entry name" value="PDEase_I"/>
    <property type="match status" value="1"/>
</dbReference>
<sequence>MTGMIIHTSDFTGGAKPFNLSREWSTRVNMEFQEQYNLEGKFGYPQLPYMKDLDQQPIMAKSEVGFFKFIVRPLWSIMSKFAEDRLQKSVENLEQTILEWEKLMNN</sequence>
<evidence type="ECO:0000256" key="2">
    <source>
        <dbReference type="ARBA" id="ARBA00022801"/>
    </source>
</evidence>
<dbReference type="GeneID" id="5033402"/>
<keyword evidence="2" id="KW-0378">Hydrolase</keyword>
<dbReference type="InParanoid" id="A0DB01"/>
<dbReference type="PANTHER" id="PTHR11347">
    <property type="entry name" value="CYCLIC NUCLEOTIDE PHOSPHODIESTERASE"/>
    <property type="match status" value="1"/>
</dbReference>
<evidence type="ECO:0000313" key="4">
    <source>
        <dbReference type="EMBL" id="CAK80218.1"/>
    </source>
</evidence>
<dbReference type="GO" id="GO:0007165">
    <property type="term" value="P:signal transduction"/>
    <property type="evidence" value="ECO:0007669"/>
    <property type="project" value="InterPro"/>
</dbReference>
<keyword evidence="5" id="KW-1185">Reference proteome</keyword>
<dbReference type="InterPro" id="IPR036971">
    <property type="entry name" value="PDEase_catalytic_dom_sf"/>
</dbReference>
<protein>
    <recommendedName>
        <fullName evidence="3">PDEase domain-containing protein</fullName>
    </recommendedName>
</protein>
<dbReference type="HOGENOM" id="CLU_2228399_0_0_1"/>
<dbReference type="PROSITE" id="PS51845">
    <property type="entry name" value="PDEASE_I_2"/>
    <property type="match status" value="1"/>
</dbReference>
<dbReference type="AlphaFoldDB" id="A0DB01"/>
<evidence type="ECO:0000259" key="3">
    <source>
        <dbReference type="PROSITE" id="PS51845"/>
    </source>
</evidence>
<dbReference type="EMBL" id="CT868356">
    <property type="protein sequence ID" value="CAK80218.1"/>
    <property type="molecule type" value="Genomic_DNA"/>
</dbReference>
<dbReference type="GO" id="GO:0046872">
    <property type="term" value="F:metal ion binding"/>
    <property type="evidence" value="ECO:0007669"/>
    <property type="project" value="UniProtKB-KW"/>
</dbReference>
<dbReference type="RefSeq" id="XP_001447615.1">
    <property type="nucleotide sequence ID" value="XM_001447578.1"/>
</dbReference>
<accession>A0DB01</accession>
<evidence type="ECO:0000313" key="5">
    <source>
        <dbReference type="Proteomes" id="UP000000600"/>
    </source>
</evidence>
<organism evidence="4 5">
    <name type="scientific">Paramecium tetraurelia</name>
    <dbReference type="NCBI Taxonomy" id="5888"/>
    <lineage>
        <taxon>Eukaryota</taxon>
        <taxon>Sar</taxon>
        <taxon>Alveolata</taxon>
        <taxon>Ciliophora</taxon>
        <taxon>Intramacronucleata</taxon>
        <taxon>Oligohymenophorea</taxon>
        <taxon>Peniculida</taxon>
        <taxon>Parameciidae</taxon>
        <taxon>Paramecium</taxon>
    </lineage>
</organism>
<feature type="domain" description="PDEase" evidence="3">
    <location>
        <begin position="1"/>
        <end position="106"/>
    </location>
</feature>
<dbReference type="SUPFAM" id="SSF109604">
    <property type="entry name" value="HD-domain/PDEase-like"/>
    <property type="match status" value="1"/>
</dbReference>
<evidence type="ECO:0000256" key="1">
    <source>
        <dbReference type="ARBA" id="ARBA00022723"/>
    </source>
</evidence>
<proteinExistence type="predicted"/>
<dbReference type="Gene3D" id="1.10.1300.10">
    <property type="entry name" value="3'5'-cyclic nucleotide phosphodiesterase, catalytic domain"/>
    <property type="match status" value="1"/>
</dbReference>
<gene>
    <name evidence="4" type="ORF">GSPATT00039375001</name>
</gene>
<dbReference type="Proteomes" id="UP000000600">
    <property type="component" value="Unassembled WGS sequence"/>
</dbReference>
<name>A0DB01_PARTE</name>
<dbReference type="OrthoDB" id="74705at2759"/>
<reference evidence="4 5" key="1">
    <citation type="journal article" date="2006" name="Nature">
        <title>Global trends of whole-genome duplications revealed by the ciliate Paramecium tetraurelia.</title>
        <authorList>
            <consortium name="Genoscope"/>
            <person name="Aury J.-M."/>
            <person name="Jaillon O."/>
            <person name="Duret L."/>
            <person name="Noel B."/>
            <person name="Jubin C."/>
            <person name="Porcel B.M."/>
            <person name="Segurens B."/>
            <person name="Daubin V."/>
            <person name="Anthouard V."/>
            <person name="Aiach N."/>
            <person name="Arnaiz O."/>
            <person name="Billaut A."/>
            <person name="Beisson J."/>
            <person name="Blanc I."/>
            <person name="Bouhouche K."/>
            <person name="Camara F."/>
            <person name="Duharcourt S."/>
            <person name="Guigo R."/>
            <person name="Gogendeau D."/>
            <person name="Katinka M."/>
            <person name="Keller A.-M."/>
            <person name="Kissmehl R."/>
            <person name="Klotz C."/>
            <person name="Koll F."/>
            <person name="Le Moue A."/>
            <person name="Lepere C."/>
            <person name="Malinsky S."/>
            <person name="Nowacki M."/>
            <person name="Nowak J.K."/>
            <person name="Plattner H."/>
            <person name="Poulain J."/>
            <person name="Ruiz F."/>
            <person name="Serrano V."/>
            <person name="Zagulski M."/>
            <person name="Dessen P."/>
            <person name="Betermier M."/>
            <person name="Weissenbach J."/>
            <person name="Scarpelli C."/>
            <person name="Schachter V."/>
            <person name="Sperling L."/>
            <person name="Meyer E."/>
            <person name="Cohen J."/>
            <person name="Wincker P."/>
        </authorList>
    </citation>
    <scope>NUCLEOTIDE SEQUENCE [LARGE SCALE GENOMIC DNA]</scope>
    <source>
        <strain evidence="4 5">Stock d4-2</strain>
    </source>
</reference>
<dbReference type="GO" id="GO:0004114">
    <property type="term" value="F:3',5'-cyclic-nucleotide phosphodiesterase activity"/>
    <property type="evidence" value="ECO:0007669"/>
    <property type="project" value="InterPro"/>
</dbReference>
<dbReference type="KEGG" id="ptm:GSPATT00039375001"/>
<keyword evidence="1" id="KW-0479">Metal-binding</keyword>